<protein>
    <submittedName>
        <fullName evidence="1">Uncharacterized protein</fullName>
    </submittedName>
</protein>
<organism evidence="1 2">
    <name type="scientific">Cryptosporidium xiaoi</name>
    <dbReference type="NCBI Taxonomy" id="659607"/>
    <lineage>
        <taxon>Eukaryota</taxon>
        <taxon>Sar</taxon>
        <taxon>Alveolata</taxon>
        <taxon>Apicomplexa</taxon>
        <taxon>Conoidasida</taxon>
        <taxon>Coccidia</taxon>
        <taxon>Eucoccidiorida</taxon>
        <taxon>Eimeriorina</taxon>
        <taxon>Cryptosporidiidae</taxon>
        <taxon>Cryptosporidium</taxon>
    </lineage>
</organism>
<comment type="caution">
    <text evidence="1">The sequence shown here is derived from an EMBL/GenBank/DDBJ whole genome shotgun (WGS) entry which is preliminary data.</text>
</comment>
<dbReference type="AlphaFoldDB" id="A0AAV9XSE4"/>
<dbReference type="EMBL" id="JAWDEY010000036">
    <property type="protein sequence ID" value="KAK6587647.1"/>
    <property type="molecule type" value="Genomic_DNA"/>
</dbReference>
<gene>
    <name evidence="1" type="ORF">RS030_81283</name>
</gene>
<reference evidence="1 2" key="1">
    <citation type="submission" date="2023-10" db="EMBL/GenBank/DDBJ databases">
        <title>Comparative genomics analysis reveals potential genetic determinants of host preference in Cryptosporidium xiaoi.</title>
        <authorList>
            <person name="Xiao L."/>
            <person name="Li J."/>
        </authorList>
    </citation>
    <scope>NUCLEOTIDE SEQUENCE [LARGE SCALE GENOMIC DNA]</scope>
    <source>
        <strain evidence="1 2">52996</strain>
    </source>
</reference>
<dbReference type="Proteomes" id="UP001311799">
    <property type="component" value="Unassembled WGS sequence"/>
</dbReference>
<accession>A0AAV9XSE4</accession>
<evidence type="ECO:0000313" key="2">
    <source>
        <dbReference type="Proteomes" id="UP001311799"/>
    </source>
</evidence>
<name>A0AAV9XSE4_9CRYT</name>
<keyword evidence="2" id="KW-1185">Reference proteome</keyword>
<sequence>MDYGLQIKGSDGSQTGFQSIPFEQYIGHSHESHIPVTCSQQHLTYESSIKTSQQYVIGDNLQSNELGQYNSICSQNTYIDPRDANNFSKFKRSSLRGRRRYRRTLLRNYEQPLGTNIATNISYLEAGDEAEVNTQKRVFLRNTTMNSSGVNHINVKYNSSSEQYTKVPKPSWDGGRLVKLLQGHGLNIKNYEKNTESLSSGNWNSKQSSVLVKNSDIQTSNSRDTDNNCYIRSAETINHQKVYNGNEKNIIPISDYNATINKGSNYLNVRINNCIDKDIMNSNCTIQTSEMIQFNQLNCIEDTNSSKQYCYSGDYIVNDDYRNQNIEKDQQISNSEFTPNQNNASQYPQKNVNVIFSQKKSFFESISSQPDVESNYQQINKSNDKISLNTEVQNLFSSSERGNESAIQPTLPPKFLFDTSHEELFVTLGDTPTSKTGYNISSLFIPNQDS</sequence>
<proteinExistence type="predicted"/>
<evidence type="ECO:0000313" key="1">
    <source>
        <dbReference type="EMBL" id="KAK6587647.1"/>
    </source>
</evidence>